<keyword evidence="2" id="KW-1185">Reference proteome</keyword>
<accession>A0ABV0TX12</accession>
<dbReference type="Proteomes" id="UP001482620">
    <property type="component" value="Unassembled WGS sequence"/>
</dbReference>
<name>A0ABV0TX12_9TELE</name>
<comment type="caution">
    <text evidence="1">The sequence shown here is derived from an EMBL/GenBank/DDBJ whole genome shotgun (WGS) entry which is preliminary data.</text>
</comment>
<evidence type="ECO:0000313" key="1">
    <source>
        <dbReference type="EMBL" id="MEQ2236002.1"/>
    </source>
</evidence>
<evidence type="ECO:0000313" key="2">
    <source>
        <dbReference type="Proteomes" id="UP001482620"/>
    </source>
</evidence>
<gene>
    <name evidence="1" type="ORF">ILYODFUR_007993</name>
</gene>
<sequence length="158" mass="17422">MRCKVPSLPWSFREPAEDGGVAASGGSVPYVSLCGSLARGLLLLCFTDDLPLCRVYGCPGVMPCVCLPGAAAGFWSQVHLSFAALGSCVLQVVYRSRLFNNFTPPGDKRAHIHPLKTNTVIFYTHTHTRPRRMSFKHRFSLPMGRNLCHQKLNLNCSD</sequence>
<organism evidence="1 2">
    <name type="scientific">Ilyodon furcidens</name>
    <name type="common">goldbreast splitfin</name>
    <dbReference type="NCBI Taxonomy" id="33524"/>
    <lineage>
        <taxon>Eukaryota</taxon>
        <taxon>Metazoa</taxon>
        <taxon>Chordata</taxon>
        <taxon>Craniata</taxon>
        <taxon>Vertebrata</taxon>
        <taxon>Euteleostomi</taxon>
        <taxon>Actinopterygii</taxon>
        <taxon>Neopterygii</taxon>
        <taxon>Teleostei</taxon>
        <taxon>Neoteleostei</taxon>
        <taxon>Acanthomorphata</taxon>
        <taxon>Ovalentaria</taxon>
        <taxon>Atherinomorphae</taxon>
        <taxon>Cyprinodontiformes</taxon>
        <taxon>Goodeidae</taxon>
        <taxon>Ilyodon</taxon>
    </lineage>
</organism>
<protein>
    <submittedName>
        <fullName evidence="1">Uncharacterized protein</fullName>
    </submittedName>
</protein>
<proteinExistence type="predicted"/>
<reference evidence="1 2" key="1">
    <citation type="submission" date="2021-06" db="EMBL/GenBank/DDBJ databases">
        <authorList>
            <person name="Palmer J.M."/>
        </authorList>
    </citation>
    <scope>NUCLEOTIDE SEQUENCE [LARGE SCALE GENOMIC DNA]</scope>
    <source>
        <strain evidence="2">if_2019</strain>
        <tissue evidence="1">Muscle</tissue>
    </source>
</reference>
<dbReference type="EMBL" id="JAHRIQ010046867">
    <property type="protein sequence ID" value="MEQ2236002.1"/>
    <property type="molecule type" value="Genomic_DNA"/>
</dbReference>